<name>A0A0F9IGW0_9ZZZZ</name>
<dbReference type="PROSITE" id="PS50164">
    <property type="entry name" value="GIY_YIG"/>
    <property type="match status" value="1"/>
</dbReference>
<dbReference type="SUPFAM" id="SSF82771">
    <property type="entry name" value="GIY-YIG endonuclease"/>
    <property type="match status" value="1"/>
</dbReference>
<dbReference type="EMBL" id="LAZR01012457">
    <property type="protein sequence ID" value="KKM26747.1"/>
    <property type="molecule type" value="Genomic_DNA"/>
</dbReference>
<proteinExistence type="predicted"/>
<dbReference type="Pfam" id="PF01541">
    <property type="entry name" value="GIY-YIG"/>
    <property type="match status" value="1"/>
</dbReference>
<sequence length="106" mass="12548">MKLFIYLLIDPQDKKPMYIGMSKDPGERLKMHMYPSQLKLYPSHPKTIWLNELLFLALKPVLQVLEEVDETNANNREVYWINHYKNINPNLTNTDLVNINNRAYGD</sequence>
<feature type="non-terminal residue" evidence="2">
    <location>
        <position position="106"/>
    </location>
</feature>
<evidence type="ECO:0000259" key="1">
    <source>
        <dbReference type="PROSITE" id="PS50164"/>
    </source>
</evidence>
<dbReference type="SMART" id="SM00465">
    <property type="entry name" value="GIYc"/>
    <property type="match status" value="1"/>
</dbReference>
<dbReference type="InterPro" id="IPR035901">
    <property type="entry name" value="GIY-YIG_endonuc_sf"/>
</dbReference>
<reference evidence="2" key="1">
    <citation type="journal article" date="2015" name="Nature">
        <title>Complex archaea that bridge the gap between prokaryotes and eukaryotes.</title>
        <authorList>
            <person name="Spang A."/>
            <person name="Saw J.H."/>
            <person name="Jorgensen S.L."/>
            <person name="Zaremba-Niedzwiedzka K."/>
            <person name="Martijn J."/>
            <person name="Lind A.E."/>
            <person name="van Eijk R."/>
            <person name="Schleper C."/>
            <person name="Guy L."/>
            <person name="Ettema T.J."/>
        </authorList>
    </citation>
    <scope>NUCLEOTIDE SEQUENCE</scope>
</reference>
<gene>
    <name evidence="2" type="ORF">LCGC14_1581750</name>
</gene>
<dbReference type="AlphaFoldDB" id="A0A0F9IGW0"/>
<feature type="domain" description="GIY-YIG" evidence="1">
    <location>
        <begin position="1"/>
        <end position="94"/>
    </location>
</feature>
<dbReference type="InterPro" id="IPR000305">
    <property type="entry name" value="GIY-YIG_endonuc"/>
</dbReference>
<organism evidence="2">
    <name type="scientific">marine sediment metagenome</name>
    <dbReference type="NCBI Taxonomy" id="412755"/>
    <lineage>
        <taxon>unclassified sequences</taxon>
        <taxon>metagenomes</taxon>
        <taxon>ecological metagenomes</taxon>
    </lineage>
</organism>
<dbReference type="CDD" id="cd00719">
    <property type="entry name" value="GIY-YIG_SF"/>
    <property type="match status" value="1"/>
</dbReference>
<accession>A0A0F9IGW0</accession>
<comment type="caution">
    <text evidence="2">The sequence shown here is derived from an EMBL/GenBank/DDBJ whole genome shotgun (WGS) entry which is preliminary data.</text>
</comment>
<protein>
    <recommendedName>
        <fullName evidence="1">GIY-YIG domain-containing protein</fullName>
    </recommendedName>
</protein>
<dbReference type="Gene3D" id="3.40.1440.10">
    <property type="entry name" value="GIY-YIG endonuclease"/>
    <property type="match status" value="1"/>
</dbReference>
<evidence type="ECO:0000313" key="2">
    <source>
        <dbReference type="EMBL" id="KKM26747.1"/>
    </source>
</evidence>